<dbReference type="STRING" id="66969.Lwal_1334"/>
<gene>
    <name evidence="2" type="ORF">Lwal_1334</name>
</gene>
<dbReference type="PATRIC" id="fig|66969.6.peg.1464"/>
<evidence type="ECO:0000313" key="2">
    <source>
        <dbReference type="EMBL" id="KTD79262.1"/>
    </source>
</evidence>
<protein>
    <recommendedName>
        <fullName evidence="4">Transmembrane protein</fullName>
    </recommendedName>
</protein>
<dbReference type="Proteomes" id="UP000054729">
    <property type="component" value="Unassembled WGS sequence"/>
</dbReference>
<feature type="transmembrane region" description="Helical" evidence="1">
    <location>
        <begin position="25"/>
        <end position="46"/>
    </location>
</feature>
<evidence type="ECO:0000313" key="3">
    <source>
        <dbReference type="Proteomes" id="UP000054729"/>
    </source>
</evidence>
<evidence type="ECO:0000256" key="1">
    <source>
        <dbReference type="SAM" id="Phobius"/>
    </source>
</evidence>
<feature type="transmembrane region" description="Helical" evidence="1">
    <location>
        <begin position="90"/>
        <end position="116"/>
    </location>
</feature>
<dbReference type="OrthoDB" id="5654115at2"/>
<keyword evidence="1" id="KW-0472">Membrane</keyword>
<evidence type="ECO:0008006" key="4">
    <source>
        <dbReference type="Google" id="ProtNLM"/>
    </source>
</evidence>
<dbReference type="AlphaFoldDB" id="A0A0W1AD34"/>
<keyword evidence="1" id="KW-0812">Transmembrane</keyword>
<accession>A0A0W1AD34</accession>
<keyword evidence="3" id="KW-1185">Reference proteome</keyword>
<name>A0A0W1AD34_9GAMM</name>
<comment type="caution">
    <text evidence="2">The sequence shown here is derived from an EMBL/GenBank/DDBJ whole genome shotgun (WGS) entry which is preliminary data.</text>
</comment>
<dbReference type="EMBL" id="LNZB01000036">
    <property type="protein sequence ID" value="KTD79262.1"/>
    <property type="molecule type" value="Genomic_DNA"/>
</dbReference>
<reference evidence="2 3" key="1">
    <citation type="submission" date="2015-11" db="EMBL/GenBank/DDBJ databases">
        <title>Genomic analysis of 38 Legionella species identifies large and diverse effector repertoires.</title>
        <authorList>
            <person name="Burstein D."/>
            <person name="Amaro F."/>
            <person name="Zusman T."/>
            <person name="Lifshitz Z."/>
            <person name="Cohen O."/>
            <person name="Gilbert J.A."/>
            <person name="Pupko T."/>
            <person name="Shuman H.A."/>
            <person name="Segal G."/>
        </authorList>
    </citation>
    <scope>NUCLEOTIDE SEQUENCE [LARGE SCALE GENOMIC DNA]</scope>
    <source>
        <strain evidence="2 3">ATCC 51914</strain>
    </source>
</reference>
<feature type="transmembrane region" description="Helical" evidence="1">
    <location>
        <begin position="58"/>
        <end position="78"/>
    </location>
</feature>
<sequence length="124" mass="14035">MFSYYKKGWKGELRFGEVLFGEADVYLIEGGAAYIGFYILLTILIFMGNPLSLNNVMVLPFLLYGIAFYVWLLKAFWGSANQCKSKLGAILIRVFTVFLPILSLVLFVLLLVYYIVQGIIQALS</sequence>
<proteinExistence type="predicted"/>
<organism evidence="2 3">
    <name type="scientific">Legionella waltersii</name>
    <dbReference type="NCBI Taxonomy" id="66969"/>
    <lineage>
        <taxon>Bacteria</taxon>
        <taxon>Pseudomonadati</taxon>
        <taxon>Pseudomonadota</taxon>
        <taxon>Gammaproteobacteria</taxon>
        <taxon>Legionellales</taxon>
        <taxon>Legionellaceae</taxon>
        <taxon>Legionella</taxon>
    </lineage>
</organism>
<dbReference type="RefSeq" id="WP_058480044.1">
    <property type="nucleotide sequence ID" value="NZ_CAAAIQ010000007.1"/>
</dbReference>
<keyword evidence="1" id="KW-1133">Transmembrane helix</keyword>